<gene>
    <name evidence="5" type="primary">cefF</name>
    <name evidence="5" type="ORF">Mlaev_00841</name>
</gene>
<keyword evidence="3 5" id="KW-0560">Oxidoreductase</keyword>
<comment type="pathway">
    <text evidence="1">Antibiotic biosynthesis.</text>
</comment>
<evidence type="ECO:0000259" key="4">
    <source>
        <dbReference type="PROSITE" id="PS51471"/>
    </source>
</evidence>
<evidence type="ECO:0000256" key="1">
    <source>
        <dbReference type="ARBA" id="ARBA00004792"/>
    </source>
</evidence>
<protein>
    <submittedName>
        <fullName evidence="5">Deacetoxycephalosporin C hydroxylase</fullName>
        <ecNumber evidence="5">1.14.11.26</ecNumber>
    </submittedName>
</protein>
<dbReference type="SUPFAM" id="SSF51197">
    <property type="entry name" value="Clavaminate synthase-like"/>
    <property type="match status" value="1"/>
</dbReference>
<dbReference type="EMBL" id="LRAD01000022">
    <property type="protein sequence ID" value="KXZ61201.1"/>
    <property type="molecule type" value="Genomic_DNA"/>
</dbReference>
<keyword evidence="2" id="KW-0045">Antibiotic biosynthesis</keyword>
<dbReference type="InterPro" id="IPR050231">
    <property type="entry name" value="Iron_ascorbate_oxido_reductase"/>
</dbReference>
<dbReference type="EC" id="1.14.11.26" evidence="5"/>
<evidence type="ECO:0000313" key="5">
    <source>
        <dbReference type="EMBL" id="KXZ61201.1"/>
    </source>
</evidence>
<sequence length="372" mass="41017">MYLVQRVRVQAIPVADGGHTAQHRRAMAPQRPTLAFMSDLNLPVLDFALLDAGPEQAALFREQLRVATHDVGFFYLTGTGISGELEERLHRAARDFFALPEADKLAIENVTSPHFRGYTRIGGERTQGEVDWREQIDIGPERDAVTDPEAPDFARLIGPNLWPAAQPELRDVAIAWQEHLTVVARTLLRAWALTLGAPEDYFDEHFGEPSTLLKIVRYPGSTSPEPAQGVGAHKDSGVLTLLWVEPGKGGLQVERDGQWVDAPPVPGAFVVNIGEMLEYATGGYLIATNHRVVSPRHPEDRISVPFFFNPALDARLPLIALPPQLAAQARGVTQDPSNPIHARYGENALKSRLRAHPDVAERWHADLLAARA</sequence>
<reference evidence="5 6" key="1">
    <citation type="submission" date="2016-01" db="EMBL/GenBank/DDBJ databases">
        <title>Draft genome sequences of Microbacterium laevaniformans LCDC 91-0039 and the type strain of Microbacterium hominis LCDC 84-209.</title>
        <authorList>
            <person name="Bernier A.-M."/>
            <person name="Bernard K."/>
        </authorList>
    </citation>
    <scope>NUCLEOTIDE SEQUENCE [LARGE SCALE GENOMIC DNA]</scope>
    <source>
        <strain evidence="5 6">LCDC 91-0039</strain>
    </source>
</reference>
<keyword evidence="3" id="KW-0408">Iron</keyword>
<dbReference type="GO" id="GO:0046872">
    <property type="term" value="F:metal ion binding"/>
    <property type="evidence" value="ECO:0007669"/>
    <property type="project" value="UniProtKB-KW"/>
</dbReference>
<dbReference type="InterPro" id="IPR026992">
    <property type="entry name" value="DIOX_N"/>
</dbReference>
<accession>A0A150HGJ5</accession>
<feature type="domain" description="Fe2OG dioxygenase" evidence="4">
    <location>
        <begin position="208"/>
        <end position="310"/>
    </location>
</feature>
<dbReference type="InterPro" id="IPR044861">
    <property type="entry name" value="IPNS-like_FE2OG_OXY"/>
</dbReference>
<organism evidence="5 6">
    <name type="scientific">Microbacterium laevaniformans</name>
    <dbReference type="NCBI Taxonomy" id="36807"/>
    <lineage>
        <taxon>Bacteria</taxon>
        <taxon>Bacillati</taxon>
        <taxon>Actinomycetota</taxon>
        <taxon>Actinomycetes</taxon>
        <taxon>Micrococcales</taxon>
        <taxon>Microbacteriaceae</taxon>
        <taxon>Microbacterium</taxon>
    </lineage>
</organism>
<dbReference type="Pfam" id="PF03171">
    <property type="entry name" value="2OG-FeII_Oxy"/>
    <property type="match status" value="1"/>
</dbReference>
<dbReference type="Pfam" id="PF14226">
    <property type="entry name" value="DIOX_N"/>
    <property type="match status" value="1"/>
</dbReference>
<dbReference type="GO" id="GO:0017000">
    <property type="term" value="P:antibiotic biosynthetic process"/>
    <property type="evidence" value="ECO:0007669"/>
    <property type="project" value="UniProtKB-KW"/>
</dbReference>
<dbReference type="PATRIC" id="fig|36807.3.peg.868"/>
<dbReference type="Gene3D" id="2.60.120.330">
    <property type="entry name" value="B-lactam Antibiotic, Isopenicillin N Synthase, Chain"/>
    <property type="match status" value="1"/>
</dbReference>
<name>A0A150HGJ5_9MICO</name>
<keyword evidence="6" id="KW-1185">Reference proteome</keyword>
<evidence type="ECO:0000256" key="3">
    <source>
        <dbReference type="RuleBase" id="RU003682"/>
    </source>
</evidence>
<comment type="similarity">
    <text evidence="3">Belongs to the iron/ascorbate-dependent oxidoreductase family.</text>
</comment>
<proteinExistence type="inferred from homology"/>
<dbReference type="AlphaFoldDB" id="A0A150HGJ5"/>
<comment type="caution">
    <text evidence="5">The sequence shown here is derived from an EMBL/GenBank/DDBJ whole genome shotgun (WGS) entry which is preliminary data.</text>
</comment>
<dbReference type="InterPro" id="IPR027443">
    <property type="entry name" value="IPNS-like_sf"/>
</dbReference>
<evidence type="ECO:0000313" key="6">
    <source>
        <dbReference type="Proteomes" id="UP000075357"/>
    </source>
</evidence>
<evidence type="ECO:0000256" key="2">
    <source>
        <dbReference type="ARBA" id="ARBA00023194"/>
    </source>
</evidence>
<dbReference type="STRING" id="36807.Mlaev_00841"/>
<dbReference type="PROSITE" id="PS51471">
    <property type="entry name" value="FE2OG_OXY"/>
    <property type="match status" value="1"/>
</dbReference>
<dbReference type="Proteomes" id="UP000075357">
    <property type="component" value="Unassembled WGS sequence"/>
</dbReference>
<dbReference type="PRINTS" id="PR00682">
    <property type="entry name" value="IPNSYNTHASE"/>
</dbReference>
<dbReference type="GO" id="GO:0045442">
    <property type="term" value="F:deacetoxycephalosporin-C hydroxylase activity"/>
    <property type="evidence" value="ECO:0007669"/>
    <property type="project" value="UniProtKB-EC"/>
</dbReference>
<dbReference type="InterPro" id="IPR005123">
    <property type="entry name" value="Oxoglu/Fe-dep_dioxygenase_dom"/>
</dbReference>
<keyword evidence="3" id="KW-0479">Metal-binding</keyword>
<dbReference type="PANTHER" id="PTHR47990">
    <property type="entry name" value="2-OXOGLUTARATE (2OG) AND FE(II)-DEPENDENT OXYGENASE SUPERFAMILY PROTEIN-RELATED"/>
    <property type="match status" value="1"/>
</dbReference>